<dbReference type="Gene3D" id="1.10.1370.30">
    <property type="match status" value="1"/>
</dbReference>
<evidence type="ECO:0000256" key="4">
    <source>
        <dbReference type="ARBA" id="ARBA00022833"/>
    </source>
</evidence>
<evidence type="ECO:0000259" key="7">
    <source>
        <dbReference type="Pfam" id="PF01432"/>
    </source>
</evidence>
<dbReference type="InterPro" id="IPR001567">
    <property type="entry name" value="Pept_M3A_M3B_dom"/>
</dbReference>
<gene>
    <name evidence="8" type="ORF">JCM31447_03710</name>
</gene>
<comment type="cofactor">
    <cofactor evidence="6">
        <name>Zn(2+)</name>
        <dbReference type="ChEBI" id="CHEBI:29105"/>
    </cofactor>
    <text evidence="6">Binds 1 zinc ion.</text>
</comment>
<evidence type="ECO:0000256" key="2">
    <source>
        <dbReference type="ARBA" id="ARBA00022723"/>
    </source>
</evidence>
<evidence type="ECO:0000313" key="9">
    <source>
        <dbReference type="Proteomes" id="UP000291236"/>
    </source>
</evidence>
<evidence type="ECO:0000313" key="8">
    <source>
        <dbReference type="EMBL" id="BBH51942.1"/>
    </source>
</evidence>
<protein>
    <submittedName>
        <fullName evidence="8">M3 family oligoendopeptidase</fullName>
    </submittedName>
</protein>
<dbReference type="SUPFAM" id="SSF55486">
    <property type="entry name" value="Metalloproteases ('zincins'), catalytic domain"/>
    <property type="match status" value="1"/>
</dbReference>
<keyword evidence="9" id="KW-1185">Reference proteome</keyword>
<dbReference type="OrthoDB" id="9766487at2"/>
<evidence type="ECO:0000256" key="5">
    <source>
        <dbReference type="ARBA" id="ARBA00023049"/>
    </source>
</evidence>
<dbReference type="GO" id="GO:0004222">
    <property type="term" value="F:metalloendopeptidase activity"/>
    <property type="evidence" value="ECO:0007669"/>
    <property type="project" value="InterPro"/>
</dbReference>
<sequence>MSQFYILPNKPKRNYLSENFDPLNKNDVKEVIAKLSAEFPNSFKSAGNWYGLFHEASCAISEAQTILELDLYFDTKNTEAEAKLNEFEENILSPLLIARSELMDIYMSSPWRNAMHTYDNGRIFNDFKIRRKYTNQKISLLQIEENQHIREYKKFVNSAKTKFDDRILPISVVVGKLNDNDPKLRKSAFLSYWKFVKENENFYQDNFTALLENRCKQAQVVQAKNYIEVAFSELGRIDYGEKECKELRDSIHRASLPLIHKLALGQKESLQSDSIKPWDISIYPKLMPEKNPVNGDLDKLVLSMQNITSKIHPSFGKLFHEMKANSLIDISPRANKAAGAFCVTFQESKVPFIFANFSGHFRDAITFVHEFGHALHGYAVSNINNILLRHPGFEFCEVASIGLELLASPFFTAWWNNKSDAKKALAFQLFHMLHFWPFMAMMDEWQHVIYSGKETGDAKQRNKAWLNISKKYRPQVDWSGCEEFEELGWMSRPHIFTSPFYYIDYGIAQVGALQLWKQSRENYSQAVHNYISGLSLGAQCSLQDLFTSSGLNFDFSEKMIQELCNEIEKVIEDVS</sequence>
<dbReference type="GO" id="GO:0006508">
    <property type="term" value="P:proteolysis"/>
    <property type="evidence" value="ECO:0007669"/>
    <property type="project" value="UniProtKB-KW"/>
</dbReference>
<keyword evidence="5 6" id="KW-0482">Metalloprotease</keyword>
<evidence type="ECO:0000256" key="6">
    <source>
        <dbReference type="RuleBase" id="RU003435"/>
    </source>
</evidence>
<dbReference type="AlphaFoldDB" id="A0A4P2VSX2"/>
<comment type="similarity">
    <text evidence="6">Belongs to the peptidase M3 family.</text>
</comment>
<keyword evidence="4 6" id="KW-0862">Zinc</keyword>
<dbReference type="KEGG" id="sbf:JCM31447_03710"/>
<keyword evidence="2 6" id="KW-0479">Metal-binding</keyword>
<keyword evidence="3 6" id="KW-0378">Hydrolase</keyword>
<evidence type="ECO:0000256" key="1">
    <source>
        <dbReference type="ARBA" id="ARBA00022670"/>
    </source>
</evidence>
<name>A0A4P2VSX2_FLUSA</name>
<organism evidence="8 9">
    <name type="scientific">Fluviispira sanaruensis</name>
    <dbReference type="NCBI Taxonomy" id="2493639"/>
    <lineage>
        <taxon>Bacteria</taxon>
        <taxon>Pseudomonadati</taxon>
        <taxon>Bdellovibrionota</taxon>
        <taxon>Oligoflexia</taxon>
        <taxon>Silvanigrellales</taxon>
        <taxon>Silvanigrellaceae</taxon>
        <taxon>Fluviispira</taxon>
    </lineage>
</organism>
<dbReference type="Pfam" id="PF01432">
    <property type="entry name" value="Peptidase_M3"/>
    <property type="match status" value="1"/>
</dbReference>
<dbReference type="GO" id="GO:0046872">
    <property type="term" value="F:metal ion binding"/>
    <property type="evidence" value="ECO:0007669"/>
    <property type="project" value="UniProtKB-UniRule"/>
</dbReference>
<accession>A0A4P2VSX2</accession>
<keyword evidence="1 6" id="KW-0645">Protease</keyword>
<evidence type="ECO:0000256" key="3">
    <source>
        <dbReference type="ARBA" id="ARBA00022801"/>
    </source>
</evidence>
<reference evidence="8 9" key="1">
    <citation type="submission" date="2018-12" db="EMBL/GenBank/DDBJ databases">
        <title>Rubrispira sanarue gen. nov., sp., nov., a member of the order Silvanigrellales, isolated from a brackish lake in Hamamatsu Japan.</title>
        <authorList>
            <person name="Maejima Y."/>
            <person name="Iino T."/>
            <person name="Muraguchi Y."/>
            <person name="Fukuda K."/>
            <person name="Nojiri H."/>
            <person name="Ohkuma M."/>
            <person name="Moriuchi R."/>
            <person name="Dohra H."/>
            <person name="Kimbara K."/>
            <person name="Shintani M."/>
        </authorList>
    </citation>
    <scope>NUCLEOTIDE SEQUENCE [LARGE SCALE GENOMIC DNA]</scope>
    <source>
        <strain evidence="8 9">RF1110005</strain>
    </source>
</reference>
<dbReference type="EMBL" id="AP019368">
    <property type="protein sequence ID" value="BBH51942.1"/>
    <property type="molecule type" value="Genomic_DNA"/>
</dbReference>
<dbReference type="Proteomes" id="UP000291236">
    <property type="component" value="Chromosome"/>
</dbReference>
<feature type="domain" description="Peptidase M3A/M3B catalytic" evidence="7">
    <location>
        <begin position="179"/>
        <end position="562"/>
    </location>
</feature>
<dbReference type="RefSeq" id="WP_130605954.1">
    <property type="nucleotide sequence ID" value="NZ_AP019368.1"/>
</dbReference>
<proteinExistence type="inferred from homology"/>